<comment type="similarity">
    <text evidence="1">Belongs to the LysR transcriptional regulatory family.</text>
</comment>
<dbReference type="InterPro" id="IPR000847">
    <property type="entry name" value="LysR_HTH_N"/>
</dbReference>
<organism evidence="6 7">
    <name type="scientific">Delftia lacustris</name>
    <dbReference type="NCBI Taxonomy" id="558537"/>
    <lineage>
        <taxon>Bacteria</taxon>
        <taxon>Pseudomonadati</taxon>
        <taxon>Pseudomonadota</taxon>
        <taxon>Betaproteobacteria</taxon>
        <taxon>Burkholderiales</taxon>
        <taxon>Comamonadaceae</taxon>
        <taxon>Delftia</taxon>
    </lineage>
</organism>
<dbReference type="InterPro" id="IPR058163">
    <property type="entry name" value="LysR-type_TF_proteobact-type"/>
</dbReference>
<dbReference type="PANTHER" id="PTHR30537:SF5">
    <property type="entry name" value="HTH-TYPE TRANSCRIPTIONAL ACTIVATOR TTDR-RELATED"/>
    <property type="match status" value="1"/>
</dbReference>
<dbReference type="FunFam" id="1.10.10.10:FF:000001">
    <property type="entry name" value="LysR family transcriptional regulator"/>
    <property type="match status" value="1"/>
</dbReference>
<dbReference type="GO" id="GO:0003700">
    <property type="term" value="F:DNA-binding transcription factor activity"/>
    <property type="evidence" value="ECO:0007669"/>
    <property type="project" value="InterPro"/>
</dbReference>
<dbReference type="AlphaFoldDB" id="A0A1H3JNA7"/>
<dbReference type="Pfam" id="PF00126">
    <property type="entry name" value="HTH_1"/>
    <property type="match status" value="1"/>
</dbReference>
<dbReference type="Gene3D" id="1.10.10.10">
    <property type="entry name" value="Winged helix-like DNA-binding domain superfamily/Winged helix DNA-binding domain"/>
    <property type="match status" value="1"/>
</dbReference>
<evidence type="ECO:0000313" key="7">
    <source>
        <dbReference type="Proteomes" id="UP000183417"/>
    </source>
</evidence>
<evidence type="ECO:0000256" key="3">
    <source>
        <dbReference type="ARBA" id="ARBA00023125"/>
    </source>
</evidence>
<dbReference type="PROSITE" id="PS50931">
    <property type="entry name" value="HTH_LYSR"/>
    <property type="match status" value="1"/>
</dbReference>
<evidence type="ECO:0000256" key="4">
    <source>
        <dbReference type="ARBA" id="ARBA00023163"/>
    </source>
</evidence>
<dbReference type="SUPFAM" id="SSF46785">
    <property type="entry name" value="Winged helix' DNA-binding domain"/>
    <property type="match status" value="1"/>
</dbReference>
<evidence type="ECO:0000256" key="1">
    <source>
        <dbReference type="ARBA" id="ARBA00009437"/>
    </source>
</evidence>
<dbReference type="InterPro" id="IPR005119">
    <property type="entry name" value="LysR_subst-bd"/>
</dbReference>
<accession>A0A1H3JNA7</accession>
<keyword evidence="2" id="KW-0805">Transcription regulation</keyword>
<dbReference type="Proteomes" id="UP000183417">
    <property type="component" value="Unassembled WGS sequence"/>
</dbReference>
<protein>
    <submittedName>
        <fullName evidence="6">DNA-binding transcriptional regulator, LysR family</fullName>
    </submittedName>
</protein>
<evidence type="ECO:0000259" key="5">
    <source>
        <dbReference type="PROSITE" id="PS50931"/>
    </source>
</evidence>
<dbReference type="FunFam" id="3.40.190.290:FF:000001">
    <property type="entry name" value="Transcriptional regulator, LysR family"/>
    <property type="match status" value="1"/>
</dbReference>
<dbReference type="GO" id="GO:0006351">
    <property type="term" value="P:DNA-templated transcription"/>
    <property type="evidence" value="ECO:0007669"/>
    <property type="project" value="TreeGrafter"/>
</dbReference>
<dbReference type="PANTHER" id="PTHR30537">
    <property type="entry name" value="HTH-TYPE TRANSCRIPTIONAL REGULATOR"/>
    <property type="match status" value="1"/>
</dbReference>
<gene>
    <name evidence="6" type="ORF">SAMN05421547_104336</name>
</gene>
<dbReference type="PRINTS" id="PR00039">
    <property type="entry name" value="HTHLYSR"/>
</dbReference>
<sequence length="308" mass="33822">MDGFSDLRFFSLLIREGSLAAAAQQMGVTPPAVSRRLSLLERRLGVRLLQRTTRRIHLTPEGEAYLLDGARILADLEALERSISGTRATARGPLSIACTLGFGRQRLAPALSAFARAYPEVQVQLHLTDRPVNLVEQGFDAVVRFGALPDSGLTARLLLPNRRVLCAAPSYLNAHGEPRQPADLQAHRCIVIRESDETYGSWRLSRRTRQSLSEHNIKVNGVMSTNDGAAALTWALDGHGILQRSLWDVAAPLAAGALREVLPQWQLPAADIYLVHATRSEMSARIRALTGFLGDWFAQRPEPEMAPA</sequence>
<name>A0A1H3JNA7_9BURK</name>
<dbReference type="CDD" id="cd08479">
    <property type="entry name" value="PBP2_CrgA_like_9"/>
    <property type="match status" value="1"/>
</dbReference>
<dbReference type="Gene3D" id="3.40.190.290">
    <property type="match status" value="1"/>
</dbReference>
<evidence type="ECO:0000313" key="6">
    <source>
        <dbReference type="EMBL" id="SDY41381.1"/>
    </source>
</evidence>
<dbReference type="RefSeq" id="WP_074921354.1">
    <property type="nucleotide sequence ID" value="NZ_CP069318.1"/>
</dbReference>
<dbReference type="InterPro" id="IPR036388">
    <property type="entry name" value="WH-like_DNA-bd_sf"/>
</dbReference>
<feature type="domain" description="HTH lysR-type" evidence="5">
    <location>
        <begin position="1"/>
        <end position="59"/>
    </location>
</feature>
<reference evidence="6 7" key="1">
    <citation type="submission" date="2016-10" db="EMBL/GenBank/DDBJ databases">
        <authorList>
            <person name="de Groot N.N."/>
        </authorList>
    </citation>
    <scope>NUCLEOTIDE SEQUENCE [LARGE SCALE GENOMIC DNA]</scope>
    <source>
        <strain evidence="6 7">LMG 24775</strain>
    </source>
</reference>
<evidence type="ECO:0000256" key="2">
    <source>
        <dbReference type="ARBA" id="ARBA00023015"/>
    </source>
</evidence>
<keyword evidence="4" id="KW-0804">Transcription</keyword>
<dbReference type="SUPFAM" id="SSF53850">
    <property type="entry name" value="Periplasmic binding protein-like II"/>
    <property type="match status" value="1"/>
</dbReference>
<dbReference type="GO" id="GO:0043565">
    <property type="term" value="F:sequence-specific DNA binding"/>
    <property type="evidence" value="ECO:0007669"/>
    <property type="project" value="TreeGrafter"/>
</dbReference>
<dbReference type="InterPro" id="IPR036390">
    <property type="entry name" value="WH_DNA-bd_sf"/>
</dbReference>
<dbReference type="EMBL" id="FNPE01000004">
    <property type="protein sequence ID" value="SDY41381.1"/>
    <property type="molecule type" value="Genomic_DNA"/>
</dbReference>
<dbReference type="Pfam" id="PF03466">
    <property type="entry name" value="LysR_substrate"/>
    <property type="match status" value="1"/>
</dbReference>
<dbReference type="GeneID" id="94691831"/>
<keyword evidence="3 6" id="KW-0238">DNA-binding</keyword>
<proteinExistence type="inferred from homology"/>